<proteinExistence type="predicted"/>
<dbReference type="PANTHER" id="PTHR43025:SF3">
    <property type="entry name" value="MONOGALACTOSYLDIACYLGLYCEROL SYNTHASE 1, CHLOROPLASTIC"/>
    <property type="match status" value="1"/>
</dbReference>
<dbReference type="eggNOG" id="COG0707">
    <property type="taxonomic scope" value="Bacteria"/>
</dbReference>
<protein>
    <submittedName>
        <fullName evidence="1">Uncharacterized protein</fullName>
    </submittedName>
</protein>
<dbReference type="SUPFAM" id="SSF53756">
    <property type="entry name" value="UDP-Glycosyltransferase/glycogen phosphorylase"/>
    <property type="match status" value="1"/>
</dbReference>
<dbReference type="CAZy" id="GT28">
    <property type="family name" value="Glycosyltransferase Family 28"/>
</dbReference>
<dbReference type="Proteomes" id="UP000001505">
    <property type="component" value="Chromosome"/>
</dbReference>
<dbReference type="PANTHER" id="PTHR43025">
    <property type="entry name" value="MONOGALACTOSYLDIACYLGLYCEROL SYNTHASE"/>
    <property type="match status" value="1"/>
</dbReference>
<accession>D6YSV7</accession>
<dbReference type="KEGG" id="wch:wcw_1813"/>
<evidence type="ECO:0000313" key="2">
    <source>
        <dbReference type="Proteomes" id="UP000001505"/>
    </source>
</evidence>
<name>D6YSV7_WADCW</name>
<dbReference type="InterPro" id="IPR050519">
    <property type="entry name" value="Glycosyltransf_28_UgtP"/>
</dbReference>
<evidence type="ECO:0000313" key="1">
    <source>
        <dbReference type="EMBL" id="ADI39151.1"/>
    </source>
</evidence>
<dbReference type="STRING" id="716544.wcw_1813"/>
<gene>
    <name evidence="1" type="ordered locus">wcw_1813</name>
</gene>
<dbReference type="HOGENOM" id="CLU_237998_0_0_0"/>
<dbReference type="Gene3D" id="3.40.50.2000">
    <property type="entry name" value="Glycogen Phosphorylase B"/>
    <property type="match status" value="1"/>
</dbReference>
<sequence>MSINIVNLIHHHHISKKFYELREEDELNVQASSPEKCRSPLDTAKKILRLAKSDDYSLEQKRILQSCAYDYLRWMEKNKLVNEDNQEDFYQTSAESLILLMRKTPDDATQINLLANEIQDNTPWYRFIRANYIHHAVHGQQLTIPDDFIGKICINGNWHEFKGLRTVETKTGYSFLKGTNLLFKTDKNYRLDGYYYGGNRGILPGSSVEEKEMKDFFSRPPSGKFWLSVYASTKDPMQVQFGRSHSYLGLEDEKGNFFYAGQYGLQKNIDISDILIPFGDKKMGVETPDRYSSIPLAHHHITEARIEITKEEYEKLKDSILKDKEEGVEGSLIKGNCTDYVGKKLRLIGIQAKTTMSAQEFLMRLSLQVFPEKISRKVIQWGKSLPNWVKKVAHFNPIFYPIAILSSVIITMMSGKLNSDLSVLNAVIRPWKVRVSQPIALEESLKQLEEEQKKYSILHSKVAGEGEVGKKTQSATEKLGFTTKKEEKLLARSKAHITQHKVLPLPILVCKAIYDAISHKLSNWWGNKDEMDRNTMLLYLHTMMNLKFITPYQFYNFRESIYDKKEFKNQVMDVLKSLHERKMVDRRSFIHLRDQLNKGKINETIQYLIAVASLNGINNKEHYATIQTLTTPKVQIEINHYLRQYQNQYKFSVAGVKAIQAFVSRVNCYEWAQNIKDAGSSKEISEAIKTRDEVAFIRAVRFYFKKRLKDETLTLTERQIITEMMQSIEYPKGESAFVSLSHDLQTQARIHEVVQQLTSLRTTINDHKEDFSDESLEDLKRMHQNLGVFLDSHIGYTGSATYMSVMIGQLRSEWEAIDDILNNQVIPKSGSVDFWPDLGFQEIKPAAAVEVGNSPSDGSEKRKKVFFAYCSWGNGHKSVTHALSSAIGKNYRVSTCDVPDEILIERDPLFQALGPQHSITTLYNTLVAGNYWGAINLLKQMGSSPTPQEEIEMQKALIRRKLLQENPDVVVVTYERHSDLLLEVAKELGIPFVQVYTDMISHVGEHVKKALNQEDHYKHQRVLCPYPIEEMKQCVEDAGIDSSQVKYMGFPVRKEFLKKHDIPTLKEKYQVKENQKVVLCMNGGCGGNTPWPALIAKAKKGALANIKLIVVCGNNKEFYDEVRKLKAIEPTIEIEARGYTQAEEMAEISAIADVTISKPGGATLAENILMKNYLLLDTRFSQSLQWEMDAAEALQKHGLATALNSEKKFIEALNTALSSSVPDVADFHVFDGKVEETFIGEMQEMIKTASEDSDMKKKRGKAQQAPASYPLMNLQNANSKNFEQNLAALLHLNEMINPREIIPSLESSVSEAAEKGKYLRFNFSTSAFEVYSELQLKDLEYAVDVIVREIKAGNEVRQETLREITELVKTAQKADEKATAPMLARLKNIDLNRVSKFLRDQNEQADSFEAIKDLFLTEEAKKEVQSWINLKTSRSRRSPDKYNNEWMISEKDLLDVFMHHPEELEFVKALSLHRKASTFNHQFEVKDHHLMILFDGKMKSVNNLINHFKQVNGRIVSTKDGHEYTYTYDLGFSKIGDGQHPIKWRDEIPLFKRKERRTEDYRLEIMSVTGQENHGWLRLKDPEGNVYSVGTFWDPDYRLRSIQRFDSLPGYVRGAGDLQEFLGQEEHWKRTKIQLDKEKFEALKQKIIEQQKKGVNYNLINSNCVSFVGKMLREVGMKYQIAQRPLFVYCAPRALRKFFIRHQAAMAIAEIVTYPLALLQNALLSLLGMWNKRDLDGTEEVGFSKAYDFFSWKKGIVDHPEQLRLLQEVIEEDNLLKDKSIIPFARFLETEKTGSVGRCALSGIS</sequence>
<reference evidence="1 2" key="1">
    <citation type="journal article" date="2010" name="PLoS ONE">
        <title>The Waddlia genome: a window into chlamydial biology.</title>
        <authorList>
            <person name="Bertelli C."/>
            <person name="Collyn F."/>
            <person name="Croxatto A."/>
            <person name="Ruckert C."/>
            <person name="Polkinghorne A."/>
            <person name="Kebbi-Beghdadi C."/>
            <person name="Goesmann A."/>
            <person name="Vaughan L."/>
            <person name="Greub G."/>
        </authorList>
    </citation>
    <scope>NUCLEOTIDE SEQUENCE [LARGE SCALE GENOMIC DNA]</scope>
    <source>
        <strain evidence="2">ATCC VR-1470 / WSU 86-1044</strain>
    </source>
</reference>
<keyword evidence="2" id="KW-1185">Reference proteome</keyword>
<organism evidence="1 2">
    <name type="scientific">Waddlia chondrophila (strain ATCC VR-1470 / WSU 86-1044)</name>
    <dbReference type="NCBI Taxonomy" id="716544"/>
    <lineage>
        <taxon>Bacteria</taxon>
        <taxon>Pseudomonadati</taxon>
        <taxon>Chlamydiota</taxon>
        <taxon>Chlamydiia</taxon>
        <taxon>Parachlamydiales</taxon>
        <taxon>Waddliaceae</taxon>
        <taxon>Waddlia</taxon>
    </lineage>
</organism>
<dbReference type="RefSeq" id="WP_013182851.1">
    <property type="nucleotide sequence ID" value="NC_014225.1"/>
</dbReference>
<dbReference type="OrthoDB" id="3212826at2"/>
<dbReference type="EMBL" id="CP001928">
    <property type="protein sequence ID" value="ADI39151.1"/>
    <property type="molecule type" value="Genomic_DNA"/>
</dbReference>